<dbReference type="CDD" id="cd13999">
    <property type="entry name" value="STKc_MAP3K-like"/>
    <property type="match status" value="1"/>
</dbReference>
<dbReference type="Pfam" id="PF07714">
    <property type="entry name" value="PK_Tyr_Ser-Thr"/>
    <property type="match status" value="1"/>
</dbReference>
<evidence type="ECO:0000259" key="17">
    <source>
        <dbReference type="PROSITE" id="PS50011"/>
    </source>
</evidence>
<dbReference type="SUPFAM" id="SSF54277">
    <property type="entry name" value="CAD &amp; PB1 domains"/>
    <property type="match status" value="1"/>
</dbReference>
<keyword evidence="5" id="KW-0808">Transferase</keyword>
<dbReference type="PROSITE" id="PS00737">
    <property type="entry name" value="THIOLASE_2"/>
    <property type="match status" value="1"/>
</dbReference>
<feature type="domain" description="Protein kinase" evidence="17">
    <location>
        <begin position="954"/>
        <end position="1230"/>
    </location>
</feature>
<dbReference type="PRINTS" id="PR00109">
    <property type="entry name" value="TYRKINASE"/>
</dbReference>
<evidence type="ECO:0000256" key="10">
    <source>
        <dbReference type="ARBA" id="ARBA00022946"/>
    </source>
</evidence>
<feature type="compositionally biased region" description="Polar residues" evidence="16">
    <location>
        <begin position="1"/>
        <end position="14"/>
    </location>
</feature>
<dbReference type="InParanoid" id="A0A3Q7I9A3"/>
<dbReference type="EC" id="2.3.1.16" evidence="14"/>
<dbReference type="InterPro" id="IPR000270">
    <property type="entry name" value="PB1_dom"/>
</dbReference>
<dbReference type="InterPro" id="IPR020616">
    <property type="entry name" value="Thiolase_N"/>
</dbReference>
<evidence type="ECO:0000313" key="18">
    <source>
        <dbReference type="EnsemblPlants" id="Solyc09g091460.3.1"/>
    </source>
</evidence>
<feature type="compositionally biased region" description="Polar residues" evidence="16">
    <location>
        <begin position="496"/>
        <end position="511"/>
    </location>
</feature>
<dbReference type="Gene3D" id="3.40.47.10">
    <property type="match status" value="1"/>
</dbReference>
<keyword evidence="13" id="KW-0012">Acyltransferase</keyword>
<dbReference type="FunFam" id="3.40.47.10:FF:000032">
    <property type="entry name" value="Peroxisomal 3-ketoacyl-CoA thiolase"/>
    <property type="match status" value="1"/>
</dbReference>
<dbReference type="GO" id="GO:0003988">
    <property type="term" value="F:acetyl-CoA C-acyltransferase activity"/>
    <property type="evidence" value="ECO:0007669"/>
    <property type="project" value="UniProtKB-EC"/>
</dbReference>
<dbReference type="InterPro" id="IPR020613">
    <property type="entry name" value="Thiolase_CS"/>
</dbReference>
<keyword evidence="11" id="KW-0443">Lipid metabolism</keyword>
<feature type="binding site" evidence="15">
    <location>
        <position position="981"/>
    </location>
    <ligand>
        <name>ATP</name>
        <dbReference type="ChEBI" id="CHEBI:30616"/>
    </ligand>
</feature>
<dbReference type="SUPFAM" id="SSF56112">
    <property type="entry name" value="Protein kinase-like (PK-like)"/>
    <property type="match status" value="1"/>
</dbReference>
<dbReference type="NCBIfam" id="TIGR01930">
    <property type="entry name" value="AcCoA-C-Actrans"/>
    <property type="match status" value="1"/>
</dbReference>
<dbReference type="Pfam" id="PF02803">
    <property type="entry name" value="Thiolase_C"/>
    <property type="match status" value="1"/>
</dbReference>
<dbReference type="GO" id="GO:0007165">
    <property type="term" value="P:signal transduction"/>
    <property type="evidence" value="ECO:0000318"/>
    <property type="project" value="GO_Central"/>
</dbReference>
<dbReference type="CDD" id="cd00751">
    <property type="entry name" value="thiolase"/>
    <property type="match status" value="1"/>
</dbReference>
<comment type="similarity">
    <text evidence="3">Belongs to the thiolase-like superfamily. Thiolase family.</text>
</comment>
<feature type="compositionally biased region" description="Basic and acidic residues" evidence="16">
    <location>
        <begin position="471"/>
        <end position="495"/>
    </location>
</feature>
<evidence type="ECO:0000256" key="2">
    <source>
        <dbReference type="ARBA" id="ARBA00004872"/>
    </source>
</evidence>
<evidence type="ECO:0000256" key="14">
    <source>
        <dbReference type="ARBA" id="ARBA00024073"/>
    </source>
</evidence>
<dbReference type="InterPro" id="IPR050215">
    <property type="entry name" value="Thiolase-like_sf_Thiolase"/>
</dbReference>
<dbReference type="GO" id="GO:0004672">
    <property type="term" value="F:protein kinase activity"/>
    <property type="evidence" value="ECO:0000318"/>
    <property type="project" value="GO_Central"/>
</dbReference>
<evidence type="ECO:0000256" key="8">
    <source>
        <dbReference type="ARBA" id="ARBA00022832"/>
    </source>
</evidence>
<keyword evidence="4" id="KW-0723">Serine/threonine-protein kinase</keyword>
<evidence type="ECO:0000256" key="15">
    <source>
        <dbReference type="PROSITE-ProRule" id="PRU10141"/>
    </source>
</evidence>
<dbReference type="GO" id="GO:0005524">
    <property type="term" value="F:ATP binding"/>
    <property type="evidence" value="ECO:0007669"/>
    <property type="project" value="UniProtKB-UniRule"/>
</dbReference>
<dbReference type="GO" id="GO:0004674">
    <property type="term" value="F:protein serine/threonine kinase activity"/>
    <property type="evidence" value="ECO:0007669"/>
    <property type="project" value="UniProtKB-KW"/>
</dbReference>
<dbReference type="SMART" id="SM00220">
    <property type="entry name" value="S_TKc"/>
    <property type="match status" value="1"/>
</dbReference>
<dbReference type="Pfam" id="PF00108">
    <property type="entry name" value="Thiolase_N"/>
    <property type="match status" value="1"/>
</dbReference>
<feature type="region of interest" description="Disordered" evidence="16">
    <location>
        <begin position="1"/>
        <end position="24"/>
    </location>
</feature>
<dbReference type="PROSITE" id="PS00099">
    <property type="entry name" value="THIOLASE_3"/>
    <property type="match status" value="1"/>
</dbReference>
<dbReference type="PROSITE" id="PS50011">
    <property type="entry name" value="PROTEIN_KINASE_DOM"/>
    <property type="match status" value="1"/>
</dbReference>
<dbReference type="InterPro" id="IPR016039">
    <property type="entry name" value="Thiolase-like"/>
</dbReference>
<dbReference type="InterPro" id="IPR020610">
    <property type="entry name" value="Thiolase_AS"/>
</dbReference>
<comment type="subcellular location">
    <subcellularLocation>
        <location evidence="1">Peroxisome</location>
    </subcellularLocation>
</comment>
<feature type="compositionally biased region" description="Polar residues" evidence="16">
    <location>
        <begin position="454"/>
        <end position="468"/>
    </location>
</feature>
<keyword evidence="19" id="KW-1185">Reference proteome</keyword>
<reference evidence="18" key="1">
    <citation type="journal article" date="2012" name="Nature">
        <title>The tomato genome sequence provides insights into fleshy fruit evolution.</title>
        <authorList>
            <consortium name="Tomato Genome Consortium"/>
        </authorList>
    </citation>
    <scope>NUCLEOTIDE SEQUENCE [LARGE SCALE GENOMIC DNA]</scope>
    <source>
        <strain evidence="18">cv. Heinz 1706</strain>
    </source>
</reference>
<keyword evidence="8" id="KW-0276">Fatty acid metabolism</keyword>
<dbReference type="InterPro" id="IPR011009">
    <property type="entry name" value="Kinase-like_dom_sf"/>
</dbReference>
<keyword evidence="10" id="KW-0809">Transit peptide</keyword>
<feature type="compositionally biased region" description="Basic and acidic residues" evidence="16">
    <location>
        <begin position="918"/>
        <end position="932"/>
    </location>
</feature>
<evidence type="ECO:0000256" key="16">
    <source>
        <dbReference type="SAM" id="MobiDB-lite"/>
    </source>
</evidence>
<dbReference type="InterPro" id="IPR002155">
    <property type="entry name" value="Thiolase"/>
</dbReference>
<keyword evidence="12" id="KW-0576">Peroxisome</keyword>
<dbReference type="Gene3D" id="1.10.510.10">
    <property type="entry name" value="Transferase(Phosphotransferase) domain 1"/>
    <property type="match status" value="1"/>
</dbReference>
<dbReference type="SUPFAM" id="SSF53901">
    <property type="entry name" value="Thiolase-like"/>
    <property type="match status" value="2"/>
</dbReference>
<dbReference type="Pfam" id="PF00564">
    <property type="entry name" value="PB1"/>
    <property type="match status" value="1"/>
</dbReference>
<sequence>MTSESCGVSGQNVGNDVPLTENHNDRYRHNVSMQTGEEFSEEFFMKTLTPRKANITRDTEQNQPIIGISNPAQNCHVVSRELHDLLGIKRSDSDCGAEFSDYSPRIAYAPEGDKKTYFDTVSRCNRECSVSGQQPSRFFDEKNRDVVAPCATGRDIYASESPHSHQIRNPEGGVSESCGNGKIRLLCSYGGRILPRPNDGKLRYVGGETRIISIRKNLAFNELVKKTIAICNQPHTIKYQLPEEDLDALVSVSSDEDFLHMIEEYHDLGKSSQRLRLFLVPCADSEVTCSFEGMTLQQSEADYQYVVAVNGMLEPGHRRSSSREAFANQASQFGNTLDFSPMCQRDSPTYLPFENHNGGNSMNVKFLLRNPSTSYVNISQVPSNSYVQSSPLSPATFQITDPNRSHVLLNDNVASIDFPDAGSPYVVDEPLYENSYHVDTTGYYYNCPLETTPRTNYPSKRSVSSAQFGRTELDSRRLMSNKREMHIEKLNHSQDTRMSPGSDIQASSGYSMHQDATDQSQLVERPNLSREDSISLPPSDFLREKSPSLAMSYSSQEWSTKEHEVRDENYLIAKKEHQPNIEARERNQEYTEWSQSTNNWIKKTCPTFNKCSRSSEVNASDIPTVNGLEHELKLPKILCYSEPELSVYTSSSDPKIQVETHTSSPPMPQKNSIVTSKQHHIDDDIIHITAPYTQACGGTTTSVPSISHECLTNIAGGRYVNYNLSPSTPCCLVKDQKESKHDHHVVATTMNNTTESCIYYELQPSIIKDNNDLQNIQSVPFPSEESLFYLDWRNPLSGDLSIPNSAADVAYTHEVSFHQKLVDGPHKSTEKENADRVAYEKAASGNVSFLHLQQSDDSYDRKLREIAVIVEDVTDSVPPDIPLSSTIVPHVQDEPSDGLPSAEEGTNVENVLEESDHEDGRNGSNGKEESVTDSAIIEKEAGIYGLQIIKNSDLEELQELGSGTYGTVYYGKWRGTDVAIKRIKQSCFAGSSSEQERLIKEFWREAKILSKLHHPNIVALYGVVPNGPGGTVATVTEYMVNGSLRNVLARKDRALDRRKKLMLALDAAFGMEYLHLKNIVHFDLKCENLLVNLGDPHRPVCKVGDFGLSRIKRNTLVSGGVRGTLPWMAPELLNGNSSRVSEKVDVFSFGITMWEILTGEEPYANLHCGAIIGKLLRDGGIVNNTLRPPVPQRCDPEWGKLMEECWSPDSEARPSFTEITNRLRAMSQALQPKTRASVCSAGDSAAYQRTSVFGDDVVIVAAYRTPLCKAKRGGFKDTYPDDILAAVLKAVIEKTNVNPSEVGDIVVGSVLAPGSQRASECRMAAFYAGFPETVPIRTVNRQCSSGLQAVADVAAAIKAGFYDIGIGAGLESMTTNPMAWEGSVNPKVKSMVQAQDCLLPMGITSENVAHRFGVTRQEQDQAAVDSHRKAAAATASGKFKDEIIPVATKIVDPKTGDEKPVTISVDDGIRPNASVSDLAKLKPVFKKSGTTTAGNSSQVTDGAGAVLLMKRSIAMQKGLPILGVFRTFAAVGVDPAIMGIGPAVAIPAAVKSAGLELEDIDLFEINEAFASQFVYCRKKLELDPEKINVNGGAMAIGHPLGATGARCVATLLHEMKRRGKDCRFGVVSMCIGTGMGAAAVFERGDSCDELRNARKIDSHNHLLSKDAL</sequence>
<dbReference type="CDD" id="cd06410">
    <property type="entry name" value="PB1_UP2"/>
    <property type="match status" value="1"/>
</dbReference>
<comment type="pathway">
    <text evidence="2">Lipid metabolism; fatty acid metabolism.</text>
</comment>
<dbReference type="Proteomes" id="UP000004994">
    <property type="component" value="Chromosome 9"/>
</dbReference>
<dbReference type="InterPro" id="IPR020615">
    <property type="entry name" value="Thiolase_acyl_enz_int_AS"/>
</dbReference>
<dbReference type="PROSITE" id="PS00098">
    <property type="entry name" value="THIOLASE_1"/>
    <property type="match status" value="1"/>
</dbReference>
<evidence type="ECO:0000256" key="7">
    <source>
        <dbReference type="ARBA" id="ARBA00022777"/>
    </source>
</evidence>
<dbReference type="PROSITE" id="PS00107">
    <property type="entry name" value="PROTEIN_KINASE_ATP"/>
    <property type="match status" value="1"/>
</dbReference>
<reference evidence="18" key="2">
    <citation type="submission" date="2019-01" db="UniProtKB">
        <authorList>
            <consortium name="EnsemblPlants"/>
        </authorList>
    </citation>
    <scope>IDENTIFICATION</scope>
    <source>
        <strain evidence="18">cv. Heinz 1706</strain>
    </source>
</reference>
<feature type="region of interest" description="Disordered" evidence="16">
    <location>
        <begin position="885"/>
        <end position="905"/>
    </location>
</feature>
<dbReference type="FunCoup" id="A0A3Q7I9A3">
    <property type="interactions" value="71"/>
</dbReference>
<keyword evidence="6 15" id="KW-0547">Nucleotide-binding</keyword>
<evidence type="ECO:0000256" key="5">
    <source>
        <dbReference type="ARBA" id="ARBA00022679"/>
    </source>
</evidence>
<keyword evidence="9 15" id="KW-0067">ATP-binding</keyword>
<dbReference type="FunFam" id="3.30.200.20:FF:000081">
    <property type="entry name" value="Octicosapeptide/phox/Bem1p domain kinase superfamily protein"/>
    <property type="match status" value="1"/>
</dbReference>
<dbReference type="GO" id="GO:0005737">
    <property type="term" value="C:cytoplasm"/>
    <property type="evidence" value="ECO:0000318"/>
    <property type="project" value="GO_Central"/>
</dbReference>
<evidence type="ECO:0000256" key="1">
    <source>
        <dbReference type="ARBA" id="ARBA00004275"/>
    </source>
</evidence>
<dbReference type="SMART" id="SM00666">
    <property type="entry name" value="PB1"/>
    <property type="match status" value="1"/>
</dbReference>
<dbReference type="InterPro" id="IPR001245">
    <property type="entry name" value="Ser-Thr/Tyr_kinase_cat_dom"/>
</dbReference>
<dbReference type="FunFam" id="3.10.20.90:FF:000058">
    <property type="entry name" value="Octicosapeptide/phox/Bem1p domain kinase superfamily protein"/>
    <property type="match status" value="1"/>
</dbReference>
<protein>
    <recommendedName>
        <fullName evidence="14">acetyl-CoA C-acyltransferase</fullName>
        <ecNumber evidence="14">2.3.1.16</ecNumber>
    </recommendedName>
</protein>
<dbReference type="STRING" id="4081.A0A3Q7I9A3"/>
<feature type="region of interest" description="Disordered" evidence="16">
    <location>
        <begin position="454"/>
        <end position="543"/>
    </location>
</feature>
<dbReference type="PANTHER" id="PTHR43853:SF8">
    <property type="entry name" value="3-KETOACYL-COA THIOLASE, PEROXISOMAL"/>
    <property type="match status" value="1"/>
</dbReference>
<evidence type="ECO:0000256" key="4">
    <source>
        <dbReference type="ARBA" id="ARBA00022527"/>
    </source>
</evidence>
<evidence type="ECO:0000256" key="6">
    <source>
        <dbReference type="ARBA" id="ARBA00022741"/>
    </source>
</evidence>
<dbReference type="PROSITE" id="PS00108">
    <property type="entry name" value="PROTEIN_KINASE_ST"/>
    <property type="match status" value="1"/>
</dbReference>
<dbReference type="PANTHER" id="PTHR43853">
    <property type="entry name" value="3-KETOACYL-COA THIOLASE, PEROXISOMAL"/>
    <property type="match status" value="1"/>
</dbReference>
<dbReference type="Gene3D" id="3.30.200.20">
    <property type="entry name" value="Phosphorylase Kinase, domain 1"/>
    <property type="match status" value="1"/>
</dbReference>
<dbReference type="InterPro" id="IPR000719">
    <property type="entry name" value="Prot_kinase_dom"/>
</dbReference>
<evidence type="ECO:0000256" key="9">
    <source>
        <dbReference type="ARBA" id="ARBA00022840"/>
    </source>
</evidence>
<dbReference type="InterPro" id="IPR008271">
    <property type="entry name" value="Ser/Thr_kinase_AS"/>
</dbReference>
<dbReference type="Gramene" id="Solyc09g091460.3.1">
    <property type="protein sequence ID" value="Solyc09g091460.3.1"/>
    <property type="gene ID" value="Solyc09g091460.3"/>
</dbReference>
<keyword evidence="7" id="KW-0418">Kinase</keyword>
<evidence type="ECO:0000256" key="12">
    <source>
        <dbReference type="ARBA" id="ARBA00023140"/>
    </source>
</evidence>
<name>A0A3Q7I9A3_SOLLC</name>
<evidence type="ECO:0000256" key="11">
    <source>
        <dbReference type="ARBA" id="ARBA00023098"/>
    </source>
</evidence>
<organism evidence="18">
    <name type="scientific">Solanum lycopersicum</name>
    <name type="common">Tomato</name>
    <name type="synonym">Lycopersicon esculentum</name>
    <dbReference type="NCBI Taxonomy" id="4081"/>
    <lineage>
        <taxon>Eukaryota</taxon>
        <taxon>Viridiplantae</taxon>
        <taxon>Streptophyta</taxon>
        <taxon>Embryophyta</taxon>
        <taxon>Tracheophyta</taxon>
        <taxon>Spermatophyta</taxon>
        <taxon>Magnoliopsida</taxon>
        <taxon>eudicotyledons</taxon>
        <taxon>Gunneridae</taxon>
        <taxon>Pentapetalae</taxon>
        <taxon>asterids</taxon>
        <taxon>lamiids</taxon>
        <taxon>Solanales</taxon>
        <taxon>Solanaceae</taxon>
        <taxon>Solanoideae</taxon>
        <taxon>Solaneae</taxon>
        <taxon>Solanum</taxon>
        <taxon>Solanum subgen. Lycopersicon</taxon>
    </lineage>
</organism>
<dbReference type="InterPro" id="IPR017441">
    <property type="entry name" value="Protein_kinase_ATP_BS"/>
</dbReference>
<dbReference type="GO" id="GO:0005777">
    <property type="term" value="C:peroxisome"/>
    <property type="evidence" value="ECO:0007669"/>
    <property type="project" value="UniProtKB-SubCell"/>
</dbReference>
<feature type="region of interest" description="Disordered" evidence="16">
    <location>
        <begin position="913"/>
        <end position="932"/>
    </location>
</feature>
<dbReference type="Gene3D" id="3.10.20.90">
    <property type="entry name" value="Phosphatidylinositol 3-kinase Catalytic Subunit, Chain A, domain 1"/>
    <property type="match status" value="1"/>
</dbReference>
<evidence type="ECO:0000256" key="13">
    <source>
        <dbReference type="ARBA" id="ARBA00023315"/>
    </source>
</evidence>
<evidence type="ECO:0000313" key="19">
    <source>
        <dbReference type="Proteomes" id="UP000004994"/>
    </source>
</evidence>
<dbReference type="PaxDb" id="4081-Solyc09g091460.2.1"/>
<dbReference type="InterPro" id="IPR020617">
    <property type="entry name" value="Thiolase_C"/>
</dbReference>
<dbReference type="EnsemblPlants" id="Solyc09g091460.3.1">
    <property type="protein sequence ID" value="Solyc09g091460.3.1"/>
    <property type="gene ID" value="Solyc09g091460.3"/>
</dbReference>
<proteinExistence type="inferred from homology"/>
<evidence type="ECO:0000256" key="3">
    <source>
        <dbReference type="ARBA" id="ARBA00010982"/>
    </source>
</evidence>
<accession>A0A3Q7I9A3</accession>
<dbReference type="GO" id="GO:0006631">
    <property type="term" value="P:fatty acid metabolic process"/>
    <property type="evidence" value="ECO:0007669"/>
    <property type="project" value="UniProtKB-KW"/>
</dbReference>